<dbReference type="AlphaFoldDB" id="A0A0R1XA15"/>
<dbReference type="PATRIC" id="fig|1122147.4.peg.1359"/>
<gene>
    <name evidence="1" type="ORF">FC91_GL001310</name>
</gene>
<dbReference type="Proteomes" id="UP000050949">
    <property type="component" value="Unassembled WGS sequence"/>
</dbReference>
<comment type="caution">
    <text evidence="1">The sequence shown here is derived from an EMBL/GenBank/DDBJ whole genome shotgun (WGS) entry which is preliminary data.</text>
</comment>
<evidence type="ECO:0000313" key="2">
    <source>
        <dbReference type="Proteomes" id="UP000050949"/>
    </source>
</evidence>
<evidence type="ECO:0000313" key="1">
    <source>
        <dbReference type="EMBL" id="KRM24729.1"/>
    </source>
</evidence>
<sequence length="153" mass="17625">MAASSSVPVGQELKLFWPTGTKLSSCSGTIGKEVAIQMIDMKIDSHHYTALDDEEFAEYQRLKSAISHENLHGVWSLRQAYKYIGKDYKFMQCILRSTDGHELLKKVVIPSDKAHGHYDVFADEFIDIWDKHKADLVLIARRMRPILYPETRR</sequence>
<proteinExistence type="predicted"/>
<protein>
    <submittedName>
        <fullName evidence="1">Uncharacterized protein</fullName>
    </submittedName>
</protein>
<accession>A0A0R1XA15</accession>
<name>A0A0R1XA15_9LACO</name>
<dbReference type="EMBL" id="AZFW01000136">
    <property type="protein sequence ID" value="KRM24729.1"/>
    <property type="molecule type" value="Genomic_DNA"/>
</dbReference>
<reference evidence="1 2" key="1">
    <citation type="journal article" date="2015" name="Genome Announc.">
        <title>Expanding the biotechnology potential of lactobacilli through comparative genomics of 213 strains and associated genera.</title>
        <authorList>
            <person name="Sun Z."/>
            <person name="Harris H.M."/>
            <person name="McCann A."/>
            <person name="Guo C."/>
            <person name="Argimon S."/>
            <person name="Zhang W."/>
            <person name="Yang X."/>
            <person name="Jeffery I.B."/>
            <person name="Cooney J.C."/>
            <person name="Kagawa T.F."/>
            <person name="Liu W."/>
            <person name="Song Y."/>
            <person name="Salvetti E."/>
            <person name="Wrobel A."/>
            <person name="Rasinkangas P."/>
            <person name="Parkhill J."/>
            <person name="Rea M.C."/>
            <person name="O'Sullivan O."/>
            <person name="Ritari J."/>
            <person name="Douillard F.P."/>
            <person name="Paul Ross R."/>
            <person name="Yang R."/>
            <person name="Briner A.E."/>
            <person name="Felis G.E."/>
            <person name="de Vos W.M."/>
            <person name="Barrangou R."/>
            <person name="Klaenhammer T.R."/>
            <person name="Caufield P.W."/>
            <person name="Cui Y."/>
            <person name="Zhang H."/>
            <person name="O'Toole P.W."/>
        </authorList>
    </citation>
    <scope>NUCLEOTIDE SEQUENCE [LARGE SCALE GENOMIC DNA]</scope>
    <source>
        <strain evidence="1 2">DSM 16991</strain>
    </source>
</reference>
<organism evidence="1 2">
    <name type="scientific">Schleiferilactobacillus harbinensis DSM 16991</name>
    <dbReference type="NCBI Taxonomy" id="1122147"/>
    <lineage>
        <taxon>Bacteria</taxon>
        <taxon>Bacillati</taxon>
        <taxon>Bacillota</taxon>
        <taxon>Bacilli</taxon>
        <taxon>Lactobacillales</taxon>
        <taxon>Lactobacillaceae</taxon>
        <taxon>Schleiferilactobacillus</taxon>
    </lineage>
</organism>